<protein>
    <recommendedName>
        <fullName evidence="2">Nephrocystin 3-like N-terminal domain-containing protein</fullName>
    </recommendedName>
</protein>
<keyword evidence="1" id="KW-0677">Repeat</keyword>
<name>A0A8E2EW98_9PEZI</name>
<keyword evidence="4" id="KW-1185">Reference proteome</keyword>
<evidence type="ECO:0000313" key="3">
    <source>
        <dbReference type="EMBL" id="OCL05741.1"/>
    </source>
</evidence>
<dbReference type="PANTHER" id="PTHR10039:SF14">
    <property type="entry name" value="NACHT DOMAIN-CONTAINING PROTEIN"/>
    <property type="match status" value="1"/>
</dbReference>
<dbReference type="InterPro" id="IPR056884">
    <property type="entry name" value="NPHP3-like_N"/>
</dbReference>
<dbReference type="Proteomes" id="UP000250140">
    <property type="component" value="Unassembled WGS sequence"/>
</dbReference>
<accession>A0A8E2EW98</accession>
<dbReference type="OrthoDB" id="21416at2759"/>
<dbReference type="Pfam" id="PF24883">
    <property type="entry name" value="NPHP3_N"/>
    <property type="match status" value="1"/>
</dbReference>
<reference evidence="3 4" key="1">
    <citation type="journal article" date="2016" name="Nat. Commun.">
        <title>Ectomycorrhizal ecology is imprinted in the genome of the dominant symbiotic fungus Cenococcum geophilum.</title>
        <authorList>
            <consortium name="DOE Joint Genome Institute"/>
            <person name="Peter M."/>
            <person name="Kohler A."/>
            <person name="Ohm R.A."/>
            <person name="Kuo A."/>
            <person name="Krutzmann J."/>
            <person name="Morin E."/>
            <person name="Arend M."/>
            <person name="Barry K.W."/>
            <person name="Binder M."/>
            <person name="Choi C."/>
            <person name="Clum A."/>
            <person name="Copeland A."/>
            <person name="Grisel N."/>
            <person name="Haridas S."/>
            <person name="Kipfer T."/>
            <person name="LaButti K."/>
            <person name="Lindquist E."/>
            <person name="Lipzen A."/>
            <person name="Maire R."/>
            <person name="Meier B."/>
            <person name="Mihaltcheva S."/>
            <person name="Molinier V."/>
            <person name="Murat C."/>
            <person name="Poggeler S."/>
            <person name="Quandt C.A."/>
            <person name="Sperisen C."/>
            <person name="Tritt A."/>
            <person name="Tisserant E."/>
            <person name="Crous P.W."/>
            <person name="Henrissat B."/>
            <person name="Nehls U."/>
            <person name="Egli S."/>
            <person name="Spatafora J.W."/>
            <person name="Grigoriev I.V."/>
            <person name="Martin F.M."/>
        </authorList>
    </citation>
    <scope>NUCLEOTIDE SEQUENCE [LARGE SCALE GENOMIC DNA]</scope>
    <source>
        <strain evidence="3 4">CBS 207.34</strain>
    </source>
</reference>
<evidence type="ECO:0000313" key="4">
    <source>
        <dbReference type="Proteomes" id="UP000250140"/>
    </source>
</evidence>
<gene>
    <name evidence="3" type="ORF">AOQ84DRAFT_91604</name>
</gene>
<dbReference type="EMBL" id="KV750217">
    <property type="protein sequence ID" value="OCL05741.1"/>
    <property type="molecule type" value="Genomic_DNA"/>
</dbReference>
<dbReference type="InterPro" id="IPR027417">
    <property type="entry name" value="P-loop_NTPase"/>
</dbReference>
<dbReference type="SUPFAM" id="SSF52540">
    <property type="entry name" value="P-loop containing nucleoside triphosphate hydrolases"/>
    <property type="match status" value="1"/>
</dbReference>
<sequence>MRVTAKAKFQALREAEDLQRRSAVYDWLSAADTALDQEIKASVRAKYPGVYRWVLDHTSIQVWRDSASRPSPILWVNGIPKSGKTTLASFLIEHLREIPSAHIFFFYCKHKDKSRNSFIAFARAIISQAITQNDSLISYVYEEAATYEVWTKSISLLTGSTNVYQIKRR</sequence>
<dbReference type="AlphaFoldDB" id="A0A8E2EW98"/>
<proteinExistence type="predicted"/>
<evidence type="ECO:0000256" key="1">
    <source>
        <dbReference type="ARBA" id="ARBA00022737"/>
    </source>
</evidence>
<feature type="domain" description="Nephrocystin 3-like N-terminal" evidence="2">
    <location>
        <begin position="50"/>
        <end position="146"/>
    </location>
</feature>
<organism evidence="3 4">
    <name type="scientific">Glonium stellatum</name>
    <dbReference type="NCBI Taxonomy" id="574774"/>
    <lineage>
        <taxon>Eukaryota</taxon>
        <taxon>Fungi</taxon>
        <taxon>Dikarya</taxon>
        <taxon>Ascomycota</taxon>
        <taxon>Pezizomycotina</taxon>
        <taxon>Dothideomycetes</taxon>
        <taxon>Pleosporomycetidae</taxon>
        <taxon>Gloniales</taxon>
        <taxon>Gloniaceae</taxon>
        <taxon>Glonium</taxon>
    </lineage>
</organism>
<dbReference type="PANTHER" id="PTHR10039">
    <property type="entry name" value="AMELOGENIN"/>
    <property type="match status" value="1"/>
</dbReference>
<evidence type="ECO:0000259" key="2">
    <source>
        <dbReference type="Pfam" id="PF24883"/>
    </source>
</evidence>
<dbReference type="Gene3D" id="3.40.50.300">
    <property type="entry name" value="P-loop containing nucleotide triphosphate hydrolases"/>
    <property type="match status" value="1"/>
</dbReference>